<feature type="compositionally biased region" description="Basic and acidic residues" evidence="1">
    <location>
        <begin position="88"/>
        <end position="98"/>
    </location>
</feature>
<evidence type="ECO:0000313" key="2">
    <source>
        <dbReference type="EMBL" id="OMO58038.1"/>
    </source>
</evidence>
<dbReference type="Proteomes" id="UP000187203">
    <property type="component" value="Unassembled WGS sequence"/>
</dbReference>
<protein>
    <submittedName>
        <fullName evidence="2">Transposase</fullName>
    </submittedName>
</protein>
<evidence type="ECO:0000256" key="1">
    <source>
        <dbReference type="SAM" id="MobiDB-lite"/>
    </source>
</evidence>
<evidence type="ECO:0000313" key="3">
    <source>
        <dbReference type="Proteomes" id="UP000187203"/>
    </source>
</evidence>
<name>A0A1R3GIX2_9ROSI</name>
<organism evidence="2 3">
    <name type="scientific">Corchorus olitorius</name>
    <dbReference type="NCBI Taxonomy" id="93759"/>
    <lineage>
        <taxon>Eukaryota</taxon>
        <taxon>Viridiplantae</taxon>
        <taxon>Streptophyta</taxon>
        <taxon>Embryophyta</taxon>
        <taxon>Tracheophyta</taxon>
        <taxon>Spermatophyta</taxon>
        <taxon>Magnoliopsida</taxon>
        <taxon>eudicotyledons</taxon>
        <taxon>Gunneridae</taxon>
        <taxon>Pentapetalae</taxon>
        <taxon>rosids</taxon>
        <taxon>malvids</taxon>
        <taxon>Malvales</taxon>
        <taxon>Malvaceae</taxon>
        <taxon>Grewioideae</taxon>
        <taxon>Apeibeae</taxon>
        <taxon>Corchorus</taxon>
    </lineage>
</organism>
<dbReference type="EMBL" id="AWUE01022462">
    <property type="protein sequence ID" value="OMO58038.1"/>
    <property type="molecule type" value="Genomic_DNA"/>
</dbReference>
<dbReference type="AlphaFoldDB" id="A0A1R3GIX2"/>
<gene>
    <name evidence="2" type="ORF">COLO4_34927</name>
</gene>
<accession>A0A1R3GIX2</accession>
<dbReference type="OrthoDB" id="10392761at2759"/>
<feature type="region of interest" description="Disordered" evidence="1">
    <location>
        <begin position="71"/>
        <end position="98"/>
    </location>
</feature>
<sequence length="98" mass="10836">MTRGGSYGSDGFNVYHDGPSPSSLCFKVKHWDAYTCRTIPNYHPPTTCCHETLPLLQCNGTHVSITRPVFRPARKSPGSHNDPALTLVDRHPNVGDFV</sequence>
<reference evidence="3" key="1">
    <citation type="submission" date="2013-09" db="EMBL/GenBank/DDBJ databases">
        <title>Corchorus olitorius genome sequencing.</title>
        <authorList>
            <person name="Alam M."/>
            <person name="Haque M.S."/>
            <person name="Islam M.S."/>
            <person name="Emdad E.M."/>
            <person name="Islam M.M."/>
            <person name="Ahmed B."/>
            <person name="Halim A."/>
            <person name="Hossen Q.M.M."/>
            <person name="Hossain M.Z."/>
            <person name="Ahmed R."/>
            <person name="Khan M.M."/>
            <person name="Islam R."/>
            <person name="Rashid M.M."/>
            <person name="Khan S.A."/>
            <person name="Rahman M.S."/>
            <person name="Alam M."/>
            <person name="Yahiya A.S."/>
            <person name="Khan M.S."/>
            <person name="Azam M.S."/>
            <person name="Haque T."/>
            <person name="Lashkar M.Z.H."/>
            <person name="Akhand A.I."/>
            <person name="Morshed G."/>
            <person name="Roy S."/>
            <person name="Uddin K.S."/>
            <person name="Rabeya T."/>
            <person name="Hossain A.S."/>
            <person name="Chowdhury A."/>
            <person name="Snigdha A.R."/>
            <person name="Mortoza M.S."/>
            <person name="Matin S.A."/>
            <person name="Hoque S.M.E."/>
            <person name="Islam M.K."/>
            <person name="Roy D.K."/>
            <person name="Haider R."/>
            <person name="Moosa M.M."/>
            <person name="Elias S.M."/>
            <person name="Hasan A.M."/>
            <person name="Jahan S."/>
            <person name="Shafiuddin M."/>
            <person name="Mahmood N."/>
            <person name="Shommy N.S."/>
        </authorList>
    </citation>
    <scope>NUCLEOTIDE SEQUENCE [LARGE SCALE GENOMIC DNA]</scope>
    <source>
        <strain evidence="3">cv. O-4</strain>
    </source>
</reference>
<comment type="caution">
    <text evidence="2">The sequence shown here is derived from an EMBL/GenBank/DDBJ whole genome shotgun (WGS) entry which is preliminary data.</text>
</comment>
<proteinExistence type="predicted"/>
<keyword evidence="3" id="KW-1185">Reference proteome</keyword>